<evidence type="ECO:0000313" key="3">
    <source>
        <dbReference type="Proteomes" id="UP001178281"/>
    </source>
</evidence>
<dbReference type="Gene3D" id="3.10.180.10">
    <property type="entry name" value="2,3-Dihydroxybiphenyl 1,2-Dioxygenase, domain 1"/>
    <property type="match status" value="2"/>
</dbReference>
<name>A0AA90S7M0_9ACTN</name>
<dbReference type="RefSeq" id="WP_305110692.1">
    <property type="nucleotide sequence ID" value="NZ_JAUTIX010000002.1"/>
</dbReference>
<dbReference type="InterPro" id="IPR004360">
    <property type="entry name" value="Glyas_Fos-R_dOase_dom"/>
</dbReference>
<keyword evidence="3" id="KW-1185">Reference proteome</keyword>
<dbReference type="AlphaFoldDB" id="A0AA90S7M0"/>
<dbReference type="EMBL" id="JAUTIX010000002">
    <property type="protein sequence ID" value="MDP0397505.1"/>
    <property type="molecule type" value="Genomic_DNA"/>
</dbReference>
<dbReference type="SUPFAM" id="SSF54593">
    <property type="entry name" value="Glyoxalase/Bleomycin resistance protein/Dihydroxybiphenyl dioxygenase"/>
    <property type="match status" value="2"/>
</dbReference>
<evidence type="ECO:0000313" key="2">
    <source>
        <dbReference type="EMBL" id="MDP0397505.1"/>
    </source>
</evidence>
<feature type="domain" description="Glyoxalase/fosfomycin resistance/dioxygenase" evidence="1">
    <location>
        <begin position="42"/>
        <end position="97"/>
    </location>
</feature>
<dbReference type="Proteomes" id="UP001178281">
    <property type="component" value="Unassembled WGS sequence"/>
</dbReference>
<dbReference type="PANTHER" id="PTHR36503:SF1">
    <property type="entry name" value="BLR2520 PROTEIN"/>
    <property type="match status" value="1"/>
</dbReference>
<accession>A0AA90S7M0</accession>
<sequence length="230" mass="23162">MALEVNAVELAAGDPAAAAGFYAALFDTGGVTPVTDGTIRSGFGGAVLSAVVPHAGDVRAVIDGARAAGATVLKEPKKRLFGEYAGVFRAPDGALWKITAGSRKDRGGATLPVRPTETAVYLGVASPKASKKFYEALGMRAEHDYGNTFVGFHHAEGAPRLGLMTRAALAKDAAVDPAGSGPSGVVPVYAADGRTDADRLLAAVAAAGGTVGTGDGFTDPDGQPWRIAVG</sequence>
<gene>
    <name evidence="2" type="ORF">Q7X28_06155</name>
</gene>
<proteinExistence type="predicted"/>
<protein>
    <submittedName>
        <fullName evidence="2">Glyoxalase</fullName>
    </submittedName>
</protein>
<dbReference type="InterPro" id="IPR029068">
    <property type="entry name" value="Glyas_Bleomycin-R_OHBP_Dase"/>
</dbReference>
<comment type="caution">
    <text evidence="2">The sequence shown here is derived from an EMBL/GenBank/DDBJ whole genome shotgun (WGS) entry which is preliminary data.</text>
</comment>
<evidence type="ECO:0000259" key="1">
    <source>
        <dbReference type="Pfam" id="PF00903"/>
    </source>
</evidence>
<dbReference type="PANTHER" id="PTHR36503">
    <property type="entry name" value="BLR2520 PROTEIN"/>
    <property type="match status" value="1"/>
</dbReference>
<organism evidence="2 3">
    <name type="scientific">Tsukamurella strandjordii</name>
    <dbReference type="NCBI Taxonomy" id="147577"/>
    <lineage>
        <taxon>Bacteria</taxon>
        <taxon>Bacillati</taxon>
        <taxon>Actinomycetota</taxon>
        <taxon>Actinomycetes</taxon>
        <taxon>Mycobacteriales</taxon>
        <taxon>Tsukamurellaceae</taxon>
        <taxon>Tsukamurella</taxon>
    </lineage>
</organism>
<dbReference type="Pfam" id="PF00903">
    <property type="entry name" value="Glyoxalase"/>
    <property type="match status" value="1"/>
</dbReference>
<reference evidence="2" key="1">
    <citation type="submission" date="2023-08" db="EMBL/GenBank/DDBJ databases">
        <title>The draft genome of Tsukamurella strandjordii strain 050030.</title>
        <authorList>
            <person name="Zhao F."/>
            <person name="Feng Y."/>
            <person name="Zong Z."/>
        </authorList>
    </citation>
    <scope>NUCLEOTIDE SEQUENCE</scope>
    <source>
        <strain evidence="2">050030</strain>
    </source>
</reference>